<keyword evidence="3" id="KW-1185">Reference proteome</keyword>
<evidence type="ECO:0000256" key="1">
    <source>
        <dbReference type="SAM" id="MobiDB-lite"/>
    </source>
</evidence>
<accession>A0ABP8UX34</accession>
<dbReference type="EMBL" id="BAABHK010000035">
    <property type="protein sequence ID" value="GAA4640687.1"/>
    <property type="molecule type" value="Genomic_DNA"/>
</dbReference>
<gene>
    <name evidence="2" type="ORF">GCM10023196_107230</name>
</gene>
<comment type="caution">
    <text evidence="2">The sequence shown here is derived from an EMBL/GenBank/DDBJ whole genome shotgun (WGS) entry which is preliminary data.</text>
</comment>
<evidence type="ECO:0000313" key="3">
    <source>
        <dbReference type="Proteomes" id="UP001501442"/>
    </source>
</evidence>
<reference evidence="3" key="1">
    <citation type="journal article" date="2019" name="Int. J. Syst. Evol. Microbiol.">
        <title>The Global Catalogue of Microorganisms (GCM) 10K type strain sequencing project: providing services to taxonomists for standard genome sequencing and annotation.</title>
        <authorList>
            <consortium name="The Broad Institute Genomics Platform"/>
            <consortium name="The Broad Institute Genome Sequencing Center for Infectious Disease"/>
            <person name="Wu L."/>
            <person name="Ma J."/>
        </authorList>
    </citation>
    <scope>NUCLEOTIDE SEQUENCE [LARGE SCALE GENOMIC DNA]</scope>
    <source>
        <strain evidence="3">JCM 17939</strain>
    </source>
</reference>
<feature type="compositionally biased region" description="Basic and acidic residues" evidence="1">
    <location>
        <begin position="54"/>
        <end position="100"/>
    </location>
</feature>
<sequence>MGSYTKDGTYVEVTASGKVSSSKSYPPLTHDPHDPSHYYQGQDGKYYYTPDGNAPDKNDKDVPEGRRLKETEPPDKYDIKKPDKNESWKHEADKGYKMHPDDLKDLAKKLRQDLNDLKYVIQQQAQQDMAGTGAMGTGYPAATDYDHLATSASTAFSQQWNAVISTYESVITLLTTTADNGQRGEDDTHHAVTNSGGKNKAI</sequence>
<feature type="compositionally biased region" description="Polar residues" evidence="1">
    <location>
        <begin position="191"/>
        <end position="202"/>
    </location>
</feature>
<name>A0ABP8UX34_9ACTN</name>
<organism evidence="2 3">
    <name type="scientific">Actinoallomurus vinaceus</name>
    <dbReference type="NCBI Taxonomy" id="1080074"/>
    <lineage>
        <taxon>Bacteria</taxon>
        <taxon>Bacillati</taxon>
        <taxon>Actinomycetota</taxon>
        <taxon>Actinomycetes</taxon>
        <taxon>Streptosporangiales</taxon>
        <taxon>Thermomonosporaceae</taxon>
        <taxon>Actinoallomurus</taxon>
    </lineage>
</organism>
<proteinExistence type="predicted"/>
<evidence type="ECO:0000313" key="2">
    <source>
        <dbReference type="EMBL" id="GAA4640687.1"/>
    </source>
</evidence>
<feature type="region of interest" description="Disordered" evidence="1">
    <location>
        <begin position="179"/>
        <end position="202"/>
    </location>
</feature>
<feature type="region of interest" description="Disordered" evidence="1">
    <location>
        <begin position="1"/>
        <end position="100"/>
    </location>
</feature>
<protein>
    <submittedName>
        <fullName evidence="2">Uncharacterized protein</fullName>
    </submittedName>
</protein>
<dbReference type="RefSeq" id="WP_345444556.1">
    <property type="nucleotide sequence ID" value="NZ_BAABHK010000035.1"/>
</dbReference>
<dbReference type="Proteomes" id="UP001501442">
    <property type="component" value="Unassembled WGS sequence"/>
</dbReference>